<feature type="transmembrane region" description="Helical" evidence="1">
    <location>
        <begin position="38"/>
        <end position="61"/>
    </location>
</feature>
<gene>
    <name evidence="3" type="ORF">HMPREF2130_08045</name>
</gene>
<keyword evidence="4" id="KW-1185">Reference proteome</keyword>
<organism evidence="3 4">
    <name type="scientific">Oligella urethralis DNF00040</name>
    <dbReference type="NCBI Taxonomy" id="1401065"/>
    <lineage>
        <taxon>Bacteria</taxon>
        <taxon>Pseudomonadati</taxon>
        <taxon>Pseudomonadota</taxon>
        <taxon>Betaproteobacteria</taxon>
        <taxon>Burkholderiales</taxon>
        <taxon>Alcaligenaceae</taxon>
        <taxon>Oligella</taxon>
    </lineage>
</organism>
<feature type="transmembrane region" description="Helical" evidence="1">
    <location>
        <begin position="7"/>
        <end position="32"/>
    </location>
</feature>
<evidence type="ECO:0000256" key="1">
    <source>
        <dbReference type="SAM" id="Phobius"/>
    </source>
</evidence>
<evidence type="ECO:0000259" key="2">
    <source>
        <dbReference type="Pfam" id="PF01957"/>
    </source>
</evidence>
<dbReference type="GeneID" id="93428088"/>
<accession>A0A095Z6N0</accession>
<keyword evidence="1" id="KW-0472">Membrane</keyword>
<dbReference type="EMBL" id="JRNI01000031">
    <property type="protein sequence ID" value="KGF30001.1"/>
    <property type="molecule type" value="Genomic_DNA"/>
</dbReference>
<evidence type="ECO:0000313" key="4">
    <source>
        <dbReference type="Proteomes" id="UP000029629"/>
    </source>
</evidence>
<proteinExistence type="predicted"/>
<evidence type="ECO:0000313" key="3">
    <source>
        <dbReference type="EMBL" id="KGF30001.1"/>
    </source>
</evidence>
<dbReference type="AlphaFoldDB" id="A0A095Z6N0"/>
<protein>
    <recommendedName>
        <fullName evidence="2">NfeD-like C-terminal domain-containing protein</fullName>
    </recommendedName>
</protein>
<dbReference type="RefSeq" id="WP_018026634.1">
    <property type="nucleotide sequence ID" value="NZ_JRNI01000031.1"/>
</dbReference>
<feature type="domain" description="NfeD-like C-terminal" evidence="2">
    <location>
        <begin position="83"/>
        <end position="140"/>
    </location>
</feature>
<keyword evidence="1" id="KW-1133">Transmembrane helix</keyword>
<dbReference type="OrthoDB" id="5654021at2"/>
<dbReference type="InterPro" id="IPR002810">
    <property type="entry name" value="NfeD-like_C"/>
</dbReference>
<reference evidence="3 4" key="1">
    <citation type="submission" date="2014-07" db="EMBL/GenBank/DDBJ databases">
        <authorList>
            <person name="McCorrison J."/>
            <person name="Sanka R."/>
            <person name="Torralba M."/>
            <person name="Gillis M."/>
            <person name="Haft D.H."/>
            <person name="Methe B."/>
            <person name="Sutton G."/>
            <person name="Nelson K.E."/>
        </authorList>
    </citation>
    <scope>NUCLEOTIDE SEQUENCE [LARGE SCALE GENOMIC DNA]</scope>
    <source>
        <strain evidence="3 4">DNF00040</strain>
    </source>
</reference>
<dbReference type="Proteomes" id="UP000029629">
    <property type="component" value="Unassembled WGS sequence"/>
</dbReference>
<dbReference type="eggNOG" id="COG1585">
    <property type="taxonomic scope" value="Bacteria"/>
</dbReference>
<dbReference type="Pfam" id="PF01957">
    <property type="entry name" value="NfeD"/>
    <property type="match status" value="1"/>
</dbReference>
<name>A0A095Z6N0_9BURK</name>
<comment type="caution">
    <text evidence="3">The sequence shown here is derived from an EMBL/GenBank/DDBJ whole genome shotgun (WGS) entry which is preliminary data.</text>
</comment>
<sequence>MWIWFAIAVVAVILELLSGTFVLLLIGLGAFAAGIATWLALDFIVQLAVLAIVPVLGIFIMKRMGKFHLRNPLASESDANLNLDIGRSVFVEAWQAERRQAQVSFRGATWQVKPAEHYTALSPGKHRIVAVRGIVLIVEPFGEI</sequence>
<keyword evidence="1" id="KW-0812">Transmembrane</keyword>